<dbReference type="InterPro" id="IPR032710">
    <property type="entry name" value="NTF2-like_dom_sf"/>
</dbReference>
<dbReference type="RefSeq" id="WP_078700634.1">
    <property type="nucleotide sequence ID" value="NZ_LT796768.1"/>
</dbReference>
<dbReference type="STRING" id="1736691.SAMN06295964_2702"/>
<feature type="domain" description="SnoaL-like" evidence="1">
    <location>
        <begin position="8"/>
        <end position="133"/>
    </location>
</feature>
<name>A0A1T4Z5W9_9ACTN</name>
<dbReference type="AlphaFoldDB" id="A0A1T4Z5W9"/>
<gene>
    <name evidence="2" type="ORF">SAMN06295964_2702</name>
</gene>
<reference evidence="3" key="1">
    <citation type="submission" date="2017-02" db="EMBL/GenBank/DDBJ databases">
        <authorList>
            <person name="Varghese N."/>
            <person name="Submissions S."/>
        </authorList>
    </citation>
    <scope>NUCLEOTIDE SEQUENCE [LARGE SCALE GENOMIC DNA]</scope>
    <source>
        <strain evidence="3">9H-4</strain>
    </source>
</reference>
<dbReference type="InterPro" id="IPR037401">
    <property type="entry name" value="SnoaL-like"/>
</dbReference>
<evidence type="ECO:0000313" key="2">
    <source>
        <dbReference type="EMBL" id="SKB09440.1"/>
    </source>
</evidence>
<sequence length="170" mass="19127">MTPHELSELVAKERIRARITAYCRGVDRCDADLIRATYHDDAVEDHGDKYRGGPDGFVEWVIGHVSAMSGSMHALHQIDIDLAGDVAYVESYATARHVLPDADGSGEVLETLGVRYLDRFEHRPEAGWRVARRVVALDYYDVHALPPRARWRTGFATPHQSQEDPSYVRG</sequence>
<dbReference type="EMBL" id="LT796768">
    <property type="protein sequence ID" value="SKB09440.1"/>
    <property type="molecule type" value="Genomic_DNA"/>
</dbReference>
<protein>
    <submittedName>
        <fullName evidence="2">SnoaL-like domain-containing protein</fullName>
    </submittedName>
</protein>
<proteinExistence type="predicted"/>
<dbReference type="OrthoDB" id="1492465at2"/>
<dbReference type="Pfam" id="PF13577">
    <property type="entry name" value="SnoaL_4"/>
    <property type="match status" value="1"/>
</dbReference>
<evidence type="ECO:0000313" key="3">
    <source>
        <dbReference type="Proteomes" id="UP000191040"/>
    </source>
</evidence>
<evidence type="ECO:0000259" key="1">
    <source>
        <dbReference type="Pfam" id="PF13577"/>
    </source>
</evidence>
<dbReference type="SUPFAM" id="SSF54427">
    <property type="entry name" value="NTF2-like"/>
    <property type="match status" value="1"/>
</dbReference>
<dbReference type="Gene3D" id="3.10.450.50">
    <property type="match status" value="1"/>
</dbReference>
<accession>A0A1T4Z5W9</accession>
<keyword evidence="3" id="KW-1185">Reference proteome</keyword>
<organism evidence="2 3">
    <name type="scientific">Aeromicrobium choanae</name>
    <dbReference type="NCBI Taxonomy" id="1736691"/>
    <lineage>
        <taxon>Bacteria</taxon>
        <taxon>Bacillati</taxon>
        <taxon>Actinomycetota</taxon>
        <taxon>Actinomycetes</taxon>
        <taxon>Propionibacteriales</taxon>
        <taxon>Nocardioidaceae</taxon>
        <taxon>Aeromicrobium</taxon>
    </lineage>
</organism>
<dbReference type="Proteomes" id="UP000191040">
    <property type="component" value="Chromosome I"/>
</dbReference>